<name>A0A9W7CQ19_9STRA</name>
<comment type="caution">
    <text evidence="1">The sequence shown here is derived from an EMBL/GenBank/DDBJ whole genome shotgun (WGS) entry which is preliminary data.</text>
</comment>
<protein>
    <submittedName>
        <fullName evidence="1">Unnamed protein product</fullName>
    </submittedName>
</protein>
<evidence type="ECO:0000313" key="2">
    <source>
        <dbReference type="Proteomes" id="UP001165083"/>
    </source>
</evidence>
<evidence type="ECO:0000313" key="1">
    <source>
        <dbReference type="EMBL" id="GMF36712.1"/>
    </source>
</evidence>
<dbReference type="Proteomes" id="UP001165083">
    <property type="component" value="Unassembled WGS sequence"/>
</dbReference>
<organism evidence="1 2">
    <name type="scientific">Phytophthora lilii</name>
    <dbReference type="NCBI Taxonomy" id="2077276"/>
    <lineage>
        <taxon>Eukaryota</taxon>
        <taxon>Sar</taxon>
        <taxon>Stramenopiles</taxon>
        <taxon>Oomycota</taxon>
        <taxon>Peronosporomycetes</taxon>
        <taxon>Peronosporales</taxon>
        <taxon>Peronosporaceae</taxon>
        <taxon>Phytophthora</taxon>
    </lineage>
</organism>
<sequence length="142" mass="15750">MKLWAIQSHFQISDDDATTNGFPSQCTFDGASFFQTLKTIKDQAQNSKIPAPLFAMIAIARFAYQHRQAQLELQCQEQDRLTGDSETEEGGVKMMKAFALPVTEWNTVAGDGTQALSLVYYPTEEDEVGRGSGECSSRDLRS</sequence>
<gene>
    <name evidence="1" type="ORF">Plil01_001552000</name>
</gene>
<keyword evidence="2" id="KW-1185">Reference proteome</keyword>
<proteinExistence type="predicted"/>
<reference evidence="1" key="1">
    <citation type="submission" date="2023-04" db="EMBL/GenBank/DDBJ databases">
        <title>Phytophthora lilii NBRC 32176.</title>
        <authorList>
            <person name="Ichikawa N."/>
            <person name="Sato H."/>
            <person name="Tonouchi N."/>
        </authorList>
    </citation>
    <scope>NUCLEOTIDE SEQUENCE</scope>
    <source>
        <strain evidence="1">NBRC 32176</strain>
    </source>
</reference>
<dbReference type="AlphaFoldDB" id="A0A9W7CQ19"/>
<accession>A0A9W7CQ19</accession>
<dbReference type="EMBL" id="BSXW01001427">
    <property type="protein sequence ID" value="GMF36712.1"/>
    <property type="molecule type" value="Genomic_DNA"/>
</dbReference>